<sequence length="240" mass="27879">MLSPKPDSFYHTEHKMALGYQNTFYLKQAQKKQQSLYNGKVLLDNHDPPAVYDSEKTLQLAHESHLKMKQQDKEIKQANYAKINKLSEVFVSQMAKSQEEVYFSNTSKKTCISKPILIHDDEFLDDTPKKCVARKFLNEVKETIVTLQRVVKSKMSLNTSTWSSHIHQVIQKVSKDEIASIVNQIDVRVIHFEKEFLKEATNFVRDYKSLVKEADESLEKIRCLECENEHLLKAVVVTLF</sequence>
<comment type="caution">
    <text evidence="2">The sequence shown here is derived from an EMBL/GenBank/DDBJ whole genome shotgun (WGS) entry which is preliminary data.</text>
</comment>
<evidence type="ECO:0000256" key="1">
    <source>
        <dbReference type="SAM" id="Coils"/>
    </source>
</evidence>
<dbReference type="EMBL" id="BQNB010016203">
    <property type="protein sequence ID" value="GJT49040.1"/>
    <property type="molecule type" value="Genomic_DNA"/>
</dbReference>
<reference evidence="2" key="2">
    <citation type="submission" date="2022-01" db="EMBL/GenBank/DDBJ databases">
        <authorList>
            <person name="Yamashiro T."/>
            <person name="Shiraishi A."/>
            <person name="Satake H."/>
            <person name="Nakayama K."/>
        </authorList>
    </citation>
    <scope>NUCLEOTIDE SEQUENCE</scope>
</reference>
<feature type="coiled-coil region" evidence="1">
    <location>
        <begin position="207"/>
        <end position="234"/>
    </location>
</feature>
<reference evidence="2" key="1">
    <citation type="journal article" date="2022" name="Int. J. Mol. Sci.">
        <title>Draft Genome of Tanacetum Coccineum: Genomic Comparison of Closely Related Tanacetum-Family Plants.</title>
        <authorList>
            <person name="Yamashiro T."/>
            <person name="Shiraishi A."/>
            <person name="Nakayama K."/>
            <person name="Satake H."/>
        </authorList>
    </citation>
    <scope>NUCLEOTIDE SEQUENCE</scope>
</reference>
<gene>
    <name evidence="2" type="ORF">Tco_0975197</name>
</gene>
<organism evidence="2 3">
    <name type="scientific">Tanacetum coccineum</name>
    <dbReference type="NCBI Taxonomy" id="301880"/>
    <lineage>
        <taxon>Eukaryota</taxon>
        <taxon>Viridiplantae</taxon>
        <taxon>Streptophyta</taxon>
        <taxon>Embryophyta</taxon>
        <taxon>Tracheophyta</taxon>
        <taxon>Spermatophyta</taxon>
        <taxon>Magnoliopsida</taxon>
        <taxon>eudicotyledons</taxon>
        <taxon>Gunneridae</taxon>
        <taxon>Pentapetalae</taxon>
        <taxon>asterids</taxon>
        <taxon>campanulids</taxon>
        <taxon>Asterales</taxon>
        <taxon>Asteraceae</taxon>
        <taxon>Asteroideae</taxon>
        <taxon>Anthemideae</taxon>
        <taxon>Anthemidinae</taxon>
        <taxon>Tanacetum</taxon>
    </lineage>
</organism>
<keyword evidence="3" id="KW-1185">Reference proteome</keyword>
<proteinExistence type="predicted"/>
<accession>A0ABQ5EDR2</accession>
<name>A0ABQ5EDR2_9ASTR</name>
<evidence type="ECO:0000313" key="2">
    <source>
        <dbReference type="EMBL" id="GJT49040.1"/>
    </source>
</evidence>
<dbReference type="Proteomes" id="UP001151760">
    <property type="component" value="Unassembled WGS sequence"/>
</dbReference>
<evidence type="ECO:0000313" key="3">
    <source>
        <dbReference type="Proteomes" id="UP001151760"/>
    </source>
</evidence>
<protein>
    <submittedName>
        <fullName evidence="2">Uncharacterized protein</fullName>
    </submittedName>
</protein>
<keyword evidence="1" id="KW-0175">Coiled coil</keyword>